<dbReference type="SUPFAM" id="SSF50486">
    <property type="entry name" value="FMT C-terminal domain-like"/>
    <property type="match status" value="1"/>
</dbReference>
<feature type="domain" description="Carrier" evidence="4">
    <location>
        <begin position="1437"/>
        <end position="1513"/>
    </location>
</feature>
<dbReference type="InterPro" id="IPR045851">
    <property type="entry name" value="AMP-bd_C_sf"/>
</dbReference>
<dbReference type="Pfam" id="PF13193">
    <property type="entry name" value="AMP-binding_C"/>
    <property type="match status" value="1"/>
</dbReference>
<organism evidence="5 6">
    <name type="scientific">Salipiger mangrovisoli</name>
    <dbReference type="NCBI Taxonomy" id="2865933"/>
    <lineage>
        <taxon>Bacteria</taxon>
        <taxon>Pseudomonadati</taxon>
        <taxon>Pseudomonadota</taxon>
        <taxon>Alphaproteobacteria</taxon>
        <taxon>Rhodobacterales</taxon>
        <taxon>Roseobacteraceae</taxon>
        <taxon>Salipiger</taxon>
    </lineage>
</organism>
<evidence type="ECO:0000313" key="5">
    <source>
        <dbReference type="EMBL" id="MBE9636032.1"/>
    </source>
</evidence>
<evidence type="ECO:0000313" key="6">
    <source>
        <dbReference type="Proteomes" id="UP000607796"/>
    </source>
</evidence>
<dbReference type="Pfam" id="PF02911">
    <property type="entry name" value="Formyl_trans_C"/>
    <property type="match status" value="1"/>
</dbReference>
<dbReference type="SUPFAM" id="SSF47336">
    <property type="entry name" value="ACP-like"/>
    <property type="match status" value="1"/>
</dbReference>
<dbReference type="Gene3D" id="3.40.50.980">
    <property type="match status" value="3"/>
</dbReference>
<dbReference type="RefSeq" id="WP_194133358.1">
    <property type="nucleotide sequence ID" value="NZ_JADFFK010000002.1"/>
</dbReference>
<dbReference type="SMART" id="SM00823">
    <property type="entry name" value="PKS_PP"/>
    <property type="match status" value="1"/>
</dbReference>
<keyword evidence="1" id="KW-0596">Phosphopantetheine</keyword>
<comment type="caution">
    <text evidence="5">The sequence shown here is derived from an EMBL/GenBank/DDBJ whole genome shotgun (WGS) entry which is preliminary data.</text>
</comment>
<gene>
    <name evidence="5" type="ORF">IQ782_04175</name>
</gene>
<dbReference type="PROSITE" id="PS00455">
    <property type="entry name" value="AMP_BINDING"/>
    <property type="match status" value="1"/>
</dbReference>
<dbReference type="InterPro" id="IPR009081">
    <property type="entry name" value="PP-bd_ACP"/>
</dbReference>
<evidence type="ECO:0000256" key="2">
    <source>
        <dbReference type="ARBA" id="ARBA00022553"/>
    </source>
</evidence>
<dbReference type="InterPro" id="IPR005793">
    <property type="entry name" value="Formyl_trans_C"/>
</dbReference>
<dbReference type="CDD" id="cd05930">
    <property type="entry name" value="A_NRPS"/>
    <property type="match status" value="1"/>
</dbReference>
<reference evidence="5 6" key="1">
    <citation type="journal article" date="2021" name="Int. J. Syst. Evol. Microbiol.">
        <title>Salipiger mangrovisoli sp. nov., isolated from mangrove soil and the proposal for the reclassification of Paraphaeobacter pallidus as Salipiger pallidus comb. nov.</title>
        <authorList>
            <person name="Du J."/>
            <person name="Liu Y."/>
            <person name="Pei T."/>
            <person name="Deng M.R."/>
            <person name="Zhu H."/>
        </authorList>
    </citation>
    <scope>NUCLEOTIDE SEQUENCE [LARGE SCALE GENOMIC DNA]</scope>
    <source>
        <strain evidence="5 6">6D45A</strain>
    </source>
</reference>
<evidence type="ECO:0000259" key="4">
    <source>
        <dbReference type="PROSITE" id="PS50075"/>
    </source>
</evidence>
<dbReference type="Gene3D" id="3.30.300.30">
    <property type="match status" value="1"/>
</dbReference>
<accession>A0ABR9WXP1</accession>
<dbReference type="CDD" id="cd08700">
    <property type="entry name" value="FMT_C_OzmH_like"/>
    <property type="match status" value="1"/>
</dbReference>
<dbReference type="PROSITE" id="PS50075">
    <property type="entry name" value="CARRIER"/>
    <property type="match status" value="1"/>
</dbReference>
<dbReference type="InterPro" id="IPR036736">
    <property type="entry name" value="ACP-like_sf"/>
</dbReference>
<proteinExistence type="predicted"/>
<evidence type="ECO:0000256" key="3">
    <source>
        <dbReference type="SAM" id="MobiDB-lite"/>
    </source>
</evidence>
<dbReference type="InterPro" id="IPR011034">
    <property type="entry name" value="Formyl_transferase-like_C_sf"/>
</dbReference>
<dbReference type="Gene3D" id="1.10.1200.10">
    <property type="entry name" value="ACP-like"/>
    <property type="match status" value="1"/>
</dbReference>
<dbReference type="EMBL" id="JADFFK010000002">
    <property type="protein sequence ID" value="MBE9636032.1"/>
    <property type="molecule type" value="Genomic_DNA"/>
</dbReference>
<protein>
    <submittedName>
        <fullName evidence="5">LLM class flavin-dependent oxidoreductase</fullName>
    </submittedName>
</protein>
<dbReference type="PANTHER" id="PTHR45527">
    <property type="entry name" value="NONRIBOSOMAL PEPTIDE SYNTHETASE"/>
    <property type="match status" value="1"/>
</dbReference>
<dbReference type="Pfam" id="PF00296">
    <property type="entry name" value="Bac_luciferase"/>
    <property type="match status" value="1"/>
</dbReference>
<dbReference type="Pfam" id="PF00550">
    <property type="entry name" value="PP-binding"/>
    <property type="match status" value="1"/>
</dbReference>
<dbReference type="PANTHER" id="PTHR45527:SF1">
    <property type="entry name" value="FATTY ACID SYNTHASE"/>
    <property type="match status" value="1"/>
</dbReference>
<dbReference type="NCBIfam" id="TIGR04020">
    <property type="entry name" value="seco_metab_LLM"/>
    <property type="match status" value="1"/>
</dbReference>
<feature type="region of interest" description="Disordered" evidence="3">
    <location>
        <begin position="1391"/>
        <end position="1416"/>
    </location>
</feature>
<keyword evidence="2" id="KW-0597">Phosphoprotein</keyword>
<dbReference type="Gene3D" id="3.40.50.12230">
    <property type="match status" value="1"/>
</dbReference>
<dbReference type="Gene3D" id="3.20.20.30">
    <property type="entry name" value="Luciferase-like domain"/>
    <property type="match status" value="1"/>
</dbReference>
<dbReference type="InterPro" id="IPR011251">
    <property type="entry name" value="Luciferase-like_dom"/>
</dbReference>
<dbReference type="InterPro" id="IPR020845">
    <property type="entry name" value="AMP-binding_CS"/>
</dbReference>
<dbReference type="InterPro" id="IPR000873">
    <property type="entry name" value="AMP-dep_synth/lig_dom"/>
</dbReference>
<dbReference type="SUPFAM" id="SSF51679">
    <property type="entry name" value="Bacterial luciferase-like"/>
    <property type="match status" value="1"/>
</dbReference>
<evidence type="ECO:0000256" key="1">
    <source>
        <dbReference type="ARBA" id="ARBA00022450"/>
    </source>
</evidence>
<name>A0ABR9WXP1_9RHOB</name>
<feature type="region of interest" description="Disordered" evidence="3">
    <location>
        <begin position="1523"/>
        <end position="1572"/>
    </location>
</feature>
<dbReference type="SUPFAM" id="SSF56801">
    <property type="entry name" value="Acetyl-CoA synthetase-like"/>
    <property type="match status" value="2"/>
</dbReference>
<dbReference type="InterPro" id="IPR036477">
    <property type="entry name" value="Formyl_transf_N_sf"/>
</dbReference>
<dbReference type="Pfam" id="PF00501">
    <property type="entry name" value="AMP-binding"/>
    <property type="match status" value="2"/>
</dbReference>
<dbReference type="InterPro" id="IPR024011">
    <property type="entry name" value="Biosynth_lucif-like_mOase_dom"/>
</dbReference>
<sequence length="1572" mass="167880">MAKFSSVVIGNESLLVQCCDKLLAAGHGISAVVTRNPDIGIWAADQGIPVIAPGNGLADRLPQAFDYLLSISNLDIIPASVLALPSKGAVNFHDGPLPRHAGLNAPVWALIEGETRHGITWHMIEGGVDEGDLLVTRGFDISGSDTALTLNAKAFEAAIDSFDEVLGQLATGLTRLPQDLSQRSYHALADRPSAHGLLDFGRPATDLARLVRALDHGGYANPLSAPKVRAGGRLWLVGEAKGIEGRGTPGEILEATDDHLTVACGSGALRLARFAHVCGAPARVAQVGRPGGTLDPVLPEERARIDTAIRAVAPHESFWRARLAALRPFELAGQSKTPGEITSRALSFGEADFASVVAAFAARHDAHGSCDIAFSSLALSGLAKTGVIAPWVPLRVEAGGYVAAVEARMAVAQAEARKRVGFATDLPARAPELSGAPQVPHLGLSMAAGMIPGTLLTVEQTAQGILLHADSGRLPAALAELIAARLELIAAHLAEGTEVRALPILPEAERAMVIDLWNATGVEHDRGLTVQAAFEAQVAKTPEAVALVFEGQSLSYADLDARANRAAHVLRGMGVGPGVVAGLCTRRSVDLLVGALGILKAGGAYLPLDPAYPADRLKHYIADSGAPVIVTQSALAQTLPEHAAQLLLLDADPRLSQAPAARPEGTSAPEDVAYLIYTSGSTGTPKGVMVEHRNVVNFFCGMDAVVPREPAGTWLAVTSLSFDISVLELFYTLARGFKVVLTSDEDRTLISKGAMPLSDQRMDFSLYYWGNDDGAGRDKYRLLLEGAKFGDRNGFCAVWTPERHFHAFGGPYPNPSVTGAAVAAVTETLAVRAGSVVSPLHHPARIAEEWAVIDNLTNGRAGLALASGWQPDDFVLRPENTPPDNKSAVIENISQIRDLWAGRPVAFPRKDGTTLEVVTQPRPVSKDLPLWLTVAGNPQTWKDAGTHGCNVLTHLLGQSIDDVAEMIRLYHAALREAGRNPKDFTVTLMLHSYVAETREAARETARGPMREYLRSAAALIKQYAWAFPAFKRPKGVNNAFDLDLDILEPEDLEAILDFAFERYFTESGLFGTVEDALERTEQLKRIGVGEIACLIDYGIAVDTVLEGLVPLAEVVKRANVAPELAEDDFSIAAQILRHGVTHLQCTPSMARMIAMNDEARFALSKVDHLFLGGEPLPGALVEEFGRITGASLTNMYGPTETTIWSSTEDARGTDGVVNIGLPLANQQLYVLDEAQQPVGVGVPGELWIGGEGVTRGYWGRADLTAERFVPNPFHPGRMYRTGDLVRRRMDGRIDFIGRVDHQVKLRGYRIELGEIEAVMEAQTGISQAVVVAREDTPGDLRLVGYYTAPAEVKASALRSEMGRDLPAFMVPSHFVKLEAFPLTPNKKVDRKALPAPVARRAGEPASGPMAKPDPLAPSRVVAAPVAPGSAPGAAPAAETARTEALIAGIWSTVLGVQGISGRDNFFELGGHSLLAVQTHRAIRDELGVRGLSITDIFRFPVLADLAARVAGLAKDAPARAAVPRRTEPIADTGADPVPTHAVPDPERPLNERARMRSDAMTRRREMRARRSA</sequence>
<dbReference type="InterPro" id="IPR020806">
    <property type="entry name" value="PKS_PP-bd"/>
</dbReference>
<dbReference type="InterPro" id="IPR025110">
    <property type="entry name" value="AMP-bd_C"/>
</dbReference>
<feature type="compositionally biased region" description="Basic and acidic residues" evidence="3">
    <location>
        <begin position="1543"/>
        <end position="1563"/>
    </location>
</feature>
<dbReference type="Proteomes" id="UP000607796">
    <property type="component" value="Unassembled WGS sequence"/>
</dbReference>
<dbReference type="SUPFAM" id="SSF53328">
    <property type="entry name" value="Formyltransferase"/>
    <property type="match status" value="1"/>
</dbReference>
<dbReference type="Pfam" id="PF00551">
    <property type="entry name" value="Formyl_trans_N"/>
    <property type="match status" value="1"/>
</dbReference>
<dbReference type="InterPro" id="IPR036661">
    <property type="entry name" value="Luciferase-like_sf"/>
</dbReference>
<dbReference type="InterPro" id="IPR002376">
    <property type="entry name" value="Formyl_transf_N"/>
</dbReference>
<dbReference type="Gene3D" id="2.30.38.10">
    <property type="entry name" value="Luciferase, Domain 3"/>
    <property type="match status" value="1"/>
</dbReference>
<keyword evidence="6" id="KW-1185">Reference proteome</keyword>